<keyword evidence="3" id="KW-1185">Reference proteome</keyword>
<evidence type="ECO:0000313" key="2">
    <source>
        <dbReference type="EMBL" id="SOS21721.1"/>
    </source>
</evidence>
<dbReference type="EMBL" id="LT963395">
    <property type="protein sequence ID" value="SOS21721.1"/>
    <property type="molecule type" value="Genomic_DNA"/>
</dbReference>
<sequence length="33" mass="3932">MRSAEPLKKRLTRKHNSHQVMSNVRSLQIKLFP</sequence>
<evidence type="ECO:0000313" key="3">
    <source>
        <dbReference type="Proteomes" id="UP000239025"/>
    </source>
</evidence>
<evidence type="ECO:0000256" key="1">
    <source>
        <dbReference type="SAM" id="MobiDB-lite"/>
    </source>
</evidence>
<organism evidence="2 3">
    <name type="scientific">Pseudomonas cerasi</name>
    <dbReference type="NCBI Taxonomy" id="1583341"/>
    <lineage>
        <taxon>Bacteria</taxon>
        <taxon>Pseudomonadati</taxon>
        <taxon>Pseudomonadota</taxon>
        <taxon>Gammaproteobacteria</taxon>
        <taxon>Pseudomonadales</taxon>
        <taxon>Pseudomonadaceae</taxon>
        <taxon>Pseudomonas</taxon>
    </lineage>
</organism>
<accession>A0A193SSJ1</accession>
<gene>
    <name evidence="2" type="ORF">PL963_03631</name>
</gene>
<proteinExistence type="predicted"/>
<protein>
    <submittedName>
        <fullName evidence="2">Uncharacterized protein</fullName>
    </submittedName>
</protein>
<feature type="region of interest" description="Disordered" evidence="1">
    <location>
        <begin position="1"/>
        <end position="33"/>
    </location>
</feature>
<dbReference type="AlphaFoldDB" id="A0A193SSJ1"/>
<dbReference type="Proteomes" id="UP000239025">
    <property type="component" value="Chromosome 1"/>
</dbReference>
<reference evidence="3" key="1">
    <citation type="submission" date="2017-11" db="EMBL/GenBank/DDBJ databases">
        <authorList>
            <person name="Blom J."/>
        </authorList>
    </citation>
    <scope>NUCLEOTIDE SEQUENCE [LARGE SCALE GENOMIC DNA]</scope>
</reference>
<name>A0A193SSJ1_9PSED</name>